<comment type="caution">
    <text evidence="13">The sequence shown here is derived from an EMBL/GenBank/DDBJ whole genome shotgun (WGS) entry which is preliminary data.</text>
</comment>
<dbReference type="InterPro" id="IPR033900">
    <property type="entry name" value="Gram_neg_porin_domain"/>
</dbReference>
<evidence type="ECO:0000256" key="2">
    <source>
        <dbReference type="ARBA" id="ARBA00011233"/>
    </source>
</evidence>
<dbReference type="PRINTS" id="PR00184">
    <property type="entry name" value="NEISSPPORIN"/>
</dbReference>
<dbReference type="PANTHER" id="PTHR34501">
    <property type="entry name" value="PROTEIN YDDL-RELATED"/>
    <property type="match status" value="1"/>
</dbReference>
<dbReference type="Pfam" id="PF13609">
    <property type="entry name" value="Porin_4"/>
    <property type="match status" value="1"/>
</dbReference>
<feature type="chain" id="PRO_5021025881" evidence="11">
    <location>
        <begin position="26"/>
        <end position="370"/>
    </location>
</feature>
<proteinExistence type="predicted"/>
<keyword evidence="7" id="KW-0406">Ion transport</keyword>
<name>A0A4U0QCL0_9NEIS</name>
<dbReference type="InterPro" id="IPR002299">
    <property type="entry name" value="Porin_Neis"/>
</dbReference>
<dbReference type="AlphaFoldDB" id="A0A4U0QCL0"/>
<evidence type="ECO:0000256" key="3">
    <source>
        <dbReference type="ARBA" id="ARBA00022448"/>
    </source>
</evidence>
<evidence type="ECO:0000259" key="12">
    <source>
        <dbReference type="Pfam" id="PF13609"/>
    </source>
</evidence>
<dbReference type="GO" id="GO:0009279">
    <property type="term" value="C:cell outer membrane"/>
    <property type="evidence" value="ECO:0007669"/>
    <property type="project" value="UniProtKB-SubCell"/>
</dbReference>
<evidence type="ECO:0000313" key="14">
    <source>
        <dbReference type="Proteomes" id="UP000310016"/>
    </source>
</evidence>
<dbReference type="SUPFAM" id="SSF56935">
    <property type="entry name" value="Porins"/>
    <property type="match status" value="1"/>
</dbReference>
<evidence type="ECO:0000256" key="10">
    <source>
        <dbReference type="ARBA" id="ARBA00023237"/>
    </source>
</evidence>
<dbReference type="OrthoDB" id="8576858at2"/>
<feature type="domain" description="Porin" evidence="12">
    <location>
        <begin position="14"/>
        <end position="331"/>
    </location>
</feature>
<keyword evidence="4" id="KW-1134">Transmembrane beta strand</keyword>
<gene>
    <name evidence="13" type="ORF">FAZ21_10275</name>
</gene>
<evidence type="ECO:0000313" key="13">
    <source>
        <dbReference type="EMBL" id="TJZ73564.1"/>
    </source>
</evidence>
<comment type="subunit">
    <text evidence="2">Homotrimer.</text>
</comment>
<dbReference type="Proteomes" id="UP000310016">
    <property type="component" value="Unassembled WGS sequence"/>
</dbReference>
<sequence length="370" mass="40871">METTQMFKRTLLASMVALIATPALAEVSIGGSAEMDFFYRTNNGDSFADTDTSGKFMQEIDLIVNIDGKDRLDNGSTLSWRLAQKVATDFRYDSWGQREAWIGYDTPFGTFRFGNQFSTLYLTMLDWPYGANGVTNLTGDFGAHEADYPRAITYLSPKWNGFSFGAQYDLGSGDSDANAYEVTAAYAADAFNIDAGYYQGKNSESIDSEAASFGGNSWGAGGSYNTDNKAREYFIGGRYRFSGFEVGAGYIRNEWYGDVPNVHAAGSDKTTVDQYLIRGGYTTGKHNFILAYEFIDDSKTDGTTRDDGIQAINFQYTYTLSKQTVGFLQLRHHMLDTAGQPSVMHASYQLDGIGDEDNVTRLLVGTWTGF</sequence>
<dbReference type="CDD" id="cd00342">
    <property type="entry name" value="gram_neg_porins"/>
    <property type="match status" value="1"/>
</dbReference>
<feature type="signal peptide" evidence="11">
    <location>
        <begin position="1"/>
        <end position="25"/>
    </location>
</feature>
<reference evidence="13 14" key="1">
    <citation type="submission" date="2019-04" db="EMBL/GenBank/DDBJ databases">
        <title>Chitiniphilus eburnea sp. nov., a novel chitinolytic bacterium isolated from aquaculture sludge.</title>
        <authorList>
            <person name="Sheng M."/>
        </authorList>
    </citation>
    <scope>NUCLEOTIDE SEQUENCE [LARGE SCALE GENOMIC DNA]</scope>
    <source>
        <strain evidence="13 14">HX-2-15</strain>
    </source>
</reference>
<comment type="subcellular location">
    <subcellularLocation>
        <location evidence="1">Cell outer membrane</location>
        <topology evidence="1">Multi-pass membrane protein</topology>
    </subcellularLocation>
</comment>
<evidence type="ECO:0000256" key="1">
    <source>
        <dbReference type="ARBA" id="ARBA00004571"/>
    </source>
</evidence>
<keyword evidence="9" id="KW-0472">Membrane</keyword>
<keyword evidence="5" id="KW-0812">Transmembrane</keyword>
<accession>A0A4U0QCL0</accession>
<dbReference type="GO" id="GO:0006811">
    <property type="term" value="P:monoatomic ion transport"/>
    <property type="evidence" value="ECO:0007669"/>
    <property type="project" value="UniProtKB-KW"/>
</dbReference>
<evidence type="ECO:0000256" key="9">
    <source>
        <dbReference type="ARBA" id="ARBA00023136"/>
    </source>
</evidence>
<dbReference type="InterPro" id="IPR023614">
    <property type="entry name" value="Porin_dom_sf"/>
</dbReference>
<evidence type="ECO:0000256" key="7">
    <source>
        <dbReference type="ARBA" id="ARBA00023065"/>
    </source>
</evidence>
<evidence type="ECO:0000256" key="8">
    <source>
        <dbReference type="ARBA" id="ARBA00023114"/>
    </source>
</evidence>
<protein>
    <submittedName>
        <fullName evidence="13">Porin</fullName>
    </submittedName>
</protein>
<keyword evidence="14" id="KW-1185">Reference proteome</keyword>
<keyword evidence="10" id="KW-0998">Cell outer membrane</keyword>
<dbReference type="Gene3D" id="2.40.160.10">
    <property type="entry name" value="Porin"/>
    <property type="match status" value="1"/>
</dbReference>
<dbReference type="GO" id="GO:0046930">
    <property type="term" value="C:pore complex"/>
    <property type="evidence" value="ECO:0007669"/>
    <property type="project" value="UniProtKB-KW"/>
</dbReference>
<keyword evidence="8" id="KW-0626">Porin</keyword>
<dbReference type="PANTHER" id="PTHR34501:SF9">
    <property type="entry name" value="MAJOR OUTER MEMBRANE PROTEIN P.IA"/>
    <property type="match status" value="1"/>
</dbReference>
<evidence type="ECO:0000256" key="11">
    <source>
        <dbReference type="SAM" id="SignalP"/>
    </source>
</evidence>
<evidence type="ECO:0000256" key="4">
    <source>
        <dbReference type="ARBA" id="ARBA00022452"/>
    </source>
</evidence>
<dbReference type="InterPro" id="IPR050298">
    <property type="entry name" value="Gram-neg_bact_OMP"/>
</dbReference>
<evidence type="ECO:0000256" key="5">
    <source>
        <dbReference type="ARBA" id="ARBA00022692"/>
    </source>
</evidence>
<dbReference type="GO" id="GO:0015288">
    <property type="term" value="F:porin activity"/>
    <property type="evidence" value="ECO:0007669"/>
    <property type="project" value="UniProtKB-KW"/>
</dbReference>
<organism evidence="13 14">
    <name type="scientific">Chitiniphilus eburneus</name>
    <dbReference type="NCBI Taxonomy" id="2571148"/>
    <lineage>
        <taxon>Bacteria</taxon>
        <taxon>Pseudomonadati</taxon>
        <taxon>Pseudomonadota</taxon>
        <taxon>Betaproteobacteria</taxon>
        <taxon>Neisseriales</taxon>
        <taxon>Chitinibacteraceae</taxon>
        <taxon>Chitiniphilus</taxon>
    </lineage>
</organism>
<dbReference type="EMBL" id="SUMF01000009">
    <property type="protein sequence ID" value="TJZ73564.1"/>
    <property type="molecule type" value="Genomic_DNA"/>
</dbReference>
<keyword evidence="3" id="KW-0813">Transport</keyword>
<evidence type="ECO:0000256" key="6">
    <source>
        <dbReference type="ARBA" id="ARBA00022729"/>
    </source>
</evidence>
<keyword evidence="6 11" id="KW-0732">Signal</keyword>